<evidence type="ECO:0000256" key="1">
    <source>
        <dbReference type="ARBA" id="ARBA00004496"/>
    </source>
</evidence>
<dbReference type="AlphaFoldDB" id="A0A8D5U4I3"/>
<dbReference type="InterPro" id="IPR023101">
    <property type="entry name" value="AF1862-like_dom_sf"/>
</dbReference>
<gene>
    <name evidence="6" type="ORF">KN1_00780</name>
</gene>
<dbReference type="NCBIfam" id="TIGR01881">
    <property type="entry name" value="cas_Cmr5"/>
    <property type="match status" value="1"/>
</dbReference>
<keyword evidence="4" id="KW-0051">Antiviral defense</keyword>
<reference evidence="6 7" key="1">
    <citation type="submission" date="2021-04" db="EMBL/GenBank/DDBJ databases">
        <title>Complete genome sequence of Stygiolobus sp. KN-1.</title>
        <authorList>
            <person name="Nakamura K."/>
            <person name="Sakai H."/>
            <person name="Kurosawa N."/>
        </authorList>
    </citation>
    <scope>NUCLEOTIDE SEQUENCE [LARGE SCALE GENOMIC DNA]</scope>
    <source>
        <strain evidence="6 7">KN-1</strain>
    </source>
</reference>
<dbReference type="EMBL" id="AP024597">
    <property type="protein sequence ID" value="BCU68781.1"/>
    <property type="molecule type" value="Genomic_DNA"/>
</dbReference>
<keyword evidence="7" id="KW-1185">Reference proteome</keyword>
<accession>A0A8D5U4I3</accession>
<evidence type="ECO:0000256" key="3">
    <source>
        <dbReference type="ARBA" id="ARBA00022490"/>
    </source>
</evidence>
<comment type="subcellular location">
    <subcellularLocation>
        <location evidence="1">Cytoplasm</location>
    </subcellularLocation>
</comment>
<dbReference type="InterPro" id="IPR010160">
    <property type="entry name" value="CRISPR-assoc_prot_Cmr5"/>
</dbReference>
<dbReference type="GeneID" id="66161831"/>
<organism evidence="6 7">
    <name type="scientific">Stygiolobus caldivivus</name>
    <dbReference type="NCBI Taxonomy" id="2824673"/>
    <lineage>
        <taxon>Archaea</taxon>
        <taxon>Thermoproteota</taxon>
        <taxon>Thermoprotei</taxon>
        <taxon>Sulfolobales</taxon>
        <taxon>Sulfolobaceae</taxon>
        <taxon>Stygiolobus</taxon>
    </lineage>
</organism>
<evidence type="ECO:0000313" key="6">
    <source>
        <dbReference type="EMBL" id="BCU68781.1"/>
    </source>
</evidence>
<dbReference type="SUPFAM" id="SSF158568">
    <property type="entry name" value="AF1862-like"/>
    <property type="match status" value="1"/>
</dbReference>
<dbReference type="GO" id="GO:0005737">
    <property type="term" value="C:cytoplasm"/>
    <property type="evidence" value="ECO:0007669"/>
    <property type="project" value="UniProtKB-SubCell"/>
</dbReference>
<sequence length="173" mass="19474">MDEVDYALDIGAKLLELVRSCNKSVKGFRSRAREMPQMVQQLGLIPSLTFLLSKIDDKLLLPSIQYFVKGKGVGEKEKLCDEVEEEGYTSYLVVSFAWVKLKLNDIKFFDKCDFDESVDVVSYIKEDYISTLKTLKNDGNLLANIEGSVLNLSIELKKIVDGVYGGEGDRRSS</sequence>
<dbReference type="Proteomes" id="UP000825123">
    <property type="component" value="Chromosome"/>
</dbReference>
<keyword evidence="3" id="KW-0963">Cytoplasm</keyword>
<proteinExistence type="inferred from homology"/>
<dbReference type="Gene3D" id="1.10.520.30">
    <property type="entry name" value="AF1862-like domain"/>
    <property type="match status" value="1"/>
</dbReference>
<name>A0A8D5U4I3_9CREN</name>
<evidence type="ECO:0000256" key="2">
    <source>
        <dbReference type="ARBA" id="ARBA00006161"/>
    </source>
</evidence>
<dbReference type="RefSeq" id="WP_225905740.1">
    <property type="nucleotide sequence ID" value="NZ_AP024597.1"/>
</dbReference>
<evidence type="ECO:0000256" key="5">
    <source>
        <dbReference type="ARBA" id="ARBA00030001"/>
    </source>
</evidence>
<dbReference type="GO" id="GO:0051607">
    <property type="term" value="P:defense response to virus"/>
    <property type="evidence" value="ECO:0007669"/>
    <property type="project" value="UniProtKB-KW"/>
</dbReference>
<evidence type="ECO:0000313" key="7">
    <source>
        <dbReference type="Proteomes" id="UP000825123"/>
    </source>
</evidence>
<comment type="similarity">
    <text evidence="2">Belongs to the CRISPR system Cmr5 family.</text>
</comment>
<protein>
    <recommendedName>
        <fullName evidence="5">CRISPR type III-B/RAMP module-associated protein Cmr5</fullName>
    </recommendedName>
</protein>
<dbReference type="Pfam" id="PF09701">
    <property type="entry name" value="Cas_Cmr5"/>
    <property type="match status" value="1"/>
</dbReference>
<evidence type="ECO:0000256" key="4">
    <source>
        <dbReference type="ARBA" id="ARBA00023118"/>
    </source>
</evidence>
<dbReference type="KEGG" id="csty:KN1_00780"/>